<comment type="caution">
    <text evidence="2">The sequence shown here is derived from an EMBL/GenBank/DDBJ whole genome shotgun (WGS) entry which is preliminary data.</text>
</comment>
<feature type="domain" description="Methyltransferase type 11" evidence="1">
    <location>
        <begin position="68"/>
        <end position="161"/>
    </location>
</feature>
<gene>
    <name evidence="2" type="ORF">K9B37_08615</name>
</gene>
<organism evidence="2 3">
    <name type="scientific">Microvirga puerhi</name>
    <dbReference type="NCBI Taxonomy" id="2876078"/>
    <lineage>
        <taxon>Bacteria</taxon>
        <taxon>Pseudomonadati</taxon>
        <taxon>Pseudomonadota</taxon>
        <taxon>Alphaproteobacteria</taxon>
        <taxon>Hyphomicrobiales</taxon>
        <taxon>Methylobacteriaceae</taxon>
        <taxon>Microvirga</taxon>
    </lineage>
</organism>
<dbReference type="RefSeq" id="WP_224312676.1">
    <property type="nucleotide sequence ID" value="NZ_JAIRBM010000005.1"/>
</dbReference>
<keyword evidence="2" id="KW-0489">Methyltransferase</keyword>
<reference evidence="2 3" key="1">
    <citation type="submission" date="2021-09" db="EMBL/GenBank/DDBJ databases">
        <title>The complete genome sequence of a new microorganism.</title>
        <authorList>
            <person name="Zi Z."/>
        </authorList>
    </citation>
    <scope>NUCLEOTIDE SEQUENCE [LARGE SCALE GENOMIC DNA]</scope>
    <source>
        <strain evidence="2 3">WGZ8</strain>
    </source>
</reference>
<dbReference type="GO" id="GO:0032259">
    <property type="term" value="P:methylation"/>
    <property type="evidence" value="ECO:0007669"/>
    <property type="project" value="UniProtKB-KW"/>
</dbReference>
<keyword evidence="3" id="KW-1185">Reference proteome</keyword>
<accession>A0ABS7VMN5</accession>
<dbReference type="InterPro" id="IPR013216">
    <property type="entry name" value="Methyltransf_11"/>
</dbReference>
<keyword evidence="2" id="KW-0808">Transferase</keyword>
<dbReference type="GO" id="GO:0008168">
    <property type="term" value="F:methyltransferase activity"/>
    <property type="evidence" value="ECO:0007669"/>
    <property type="project" value="UniProtKB-KW"/>
</dbReference>
<dbReference type="PANTHER" id="PTHR43591">
    <property type="entry name" value="METHYLTRANSFERASE"/>
    <property type="match status" value="1"/>
</dbReference>
<sequence length="286" mass="31014">MTSSAQPVNLSRPIVDLPPVTPPDFAALKQRQQAIWAAGDYAVIGTTLQIVGERLCEAVDLRAGERMLDVAAGNGNASLAAARRWAEVMATDYVGALLDRAKERAAAERLPIHCQEADAEALPFADGSFDVVLSTFGVMFTPNQEQAASELVRVCRRGGRIGLANWTPDGFIGQLFRTISRYVPPPAGLKPPGLWGTQARLEELFAGNTIGVTPQTFTFRYKSPDHWLEVFETCYGPTQRAFAALDADRAAGLRSDIKDLLAQFNRGGSDTLIVPGDYLEVVVTKH</sequence>
<dbReference type="InterPro" id="IPR029063">
    <property type="entry name" value="SAM-dependent_MTases_sf"/>
</dbReference>
<evidence type="ECO:0000313" key="2">
    <source>
        <dbReference type="EMBL" id="MBZ6076350.1"/>
    </source>
</evidence>
<name>A0ABS7VMN5_9HYPH</name>
<evidence type="ECO:0000259" key="1">
    <source>
        <dbReference type="Pfam" id="PF08241"/>
    </source>
</evidence>
<proteinExistence type="predicted"/>
<evidence type="ECO:0000313" key="3">
    <source>
        <dbReference type="Proteomes" id="UP000704176"/>
    </source>
</evidence>
<dbReference type="Gene3D" id="3.40.50.150">
    <property type="entry name" value="Vaccinia Virus protein VP39"/>
    <property type="match status" value="1"/>
</dbReference>
<dbReference type="CDD" id="cd02440">
    <property type="entry name" value="AdoMet_MTases"/>
    <property type="match status" value="1"/>
</dbReference>
<protein>
    <submittedName>
        <fullName evidence="2">Class I SAM-dependent methyltransferase</fullName>
    </submittedName>
</protein>
<dbReference type="SUPFAM" id="SSF53335">
    <property type="entry name" value="S-adenosyl-L-methionine-dependent methyltransferases"/>
    <property type="match status" value="1"/>
</dbReference>
<dbReference type="EMBL" id="JAIRBM010000005">
    <property type="protein sequence ID" value="MBZ6076350.1"/>
    <property type="molecule type" value="Genomic_DNA"/>
</dbReference>
<dbReference type="Proteomes" id="UP000704176">
    <property type="component" value="Unassembled WGS sequence"/>
</dbReference>
<dbReference type="Pfam" id="PF08241">
    <property type="entry name" value="Methyltransf_11"/>
    <property type="match status" value="1"/>
</dbReference>
<dbReference type="PANTHER" id="PTHR43591:SF24">
    <property type="entry name" value="2-METHOXY-6-POLYPRENYL-1,4-BENZOQUINOL METHYLASE, MITOCHONDRIAL"/>
    <property type="match status" value="1"/>
</dbReference>